<accession>A0A811U820</accession>
<reference evidence="1" key="1">
    <citation type="submission" date="2020-11" db="EMBL/GenBank/DDBJ databases">
        <authorList>
            <person name="Whitehead M."/>
        </authorList>
    </citation>
    <scope>NUCLEOTIDE SEQUENCE</scope>
    <source>
        <strain evidence="1">EGII</strain>
    </source>
</reference>
<proteinExistence type="predicted"/>
<comment type="caution">
    <text evidence="1">The sequence shown here is derived from an EMBL/GenBank/DDBJ whole genome shotgun (WGS) entry which is preliminary data.</text>
</comment>
<dbReference type="Proteomes" id="UP000606786">
    <property type="component" value="Unassembled WGS sequence"/>
</dbReference>
<evidence type="ECO:0000313" key="1">
    <source>
        <dbReference type="EMBL" id="CAD6993435.1"/>
    </source>
</evidence>
<protein>
    <submittedName>
        <fullName evidence="1">(Mediterranean fruit fly) hypothetical protein</fullName>
    </submittedName>
</protein>
<dbReference type="AlphaFoldDB" id="A0A811U820"/>
<dbReference type="EMBL" id="CAJHJT010000001">
    <property type="protein sequence ID" value="CAD6993435.1"/>
    <property type="molecule type" value="Genomic_DNA"/>
</dbReference>
<organism evidence="1 2">
    <name type="scientific">Ceratitis capitata</name>
    <name type="common">Mediterranean fruit fly</name>
    <name type="synonym">Tephritis capitata</name>
    <dbReference type="NCBI Taxonomy" id="7213"/>
    <lineage>
        <taxon>Eukaryota</taxon>
        <taxon>Metazoa</taxon>
        <taxon>Ecdysozoa</taxon>
        <taxon>Arthropoda</taxon>
        <taxon>Hexapoda</taxon>
        <taxon>Insecta</taxon>
        <taxon>Pterygota</taxon>
        <taxon>Neoptera</taxon>
        <taxon>Endopterygota</taxon>
        <taxon>Diptera</taxon>
        <taxon>Brachycera</taxon>
        <taxon>Muscomorpha</taxon>
        <taxon>Tephritoidea</taxon>
        <taxon>Tephritidae</taxon>
        <taxon>Ceratitis</taxon>
        <taxon>Ceratitis</taxon>
    </lineage>
</organism>
<name>A0A811U820_CERCA</name>
<dbReference type="OrthoDB" id="8040827at2759"/>
<sequence length="531" mass="60647">MQRRQRVVVMVDEDVRGGDTGEFCNVLDLSMTSTMSANRGTKSSTYAKWASHAHTQPLRFDCVGTARNSFVRAEFAMLMDELFLNKSSCCLLQFFPLRECQLSFLCNLLVSEVDKRMMTLRAKLIAIKVEYFDLRIYDVINFLGDNQPHATVKSKRKSQPQNLFHTTLDLLRWLQTRYLQLFAKGQGTENMDLEFTFCDTQSRVHTVRLSIMNVYLCHMDSDTKTCLRNCFENIRSAKRGRKSVVLTDCLREILGPKDNWYTWFIFHVPIAKGRGIIIDDQLNLASSAYAGINAKDSTEDIKATNDFEMSSLLSFLDITCGSQVTLNSRLSANDRDAPSAISVAQNSPTFNAANSARTNRFANRTNNQSSNLSTWYSKMDQLVPAVLRHIHSLYEYKYHTNIRKICTELKNMLSFGSIRPILCYGNTNRPSERSESLERCEKNYKMIMKEFVRLAKDIENSPDSAMLRVYLEAKKKEIKDYATSCKLRHLETCQNCLIETIKTERNMLTKNGASGEFAKPLHVKTPISGSA</sequence>
<evidence type="ECO:0000313" key="2">
    <source>
        <dbReference type="Proteomes" id="UP000606786"/>
    </source>
</evidence>
<keyword evidence="2" id="KW-1185">Reference proteome</keyword>
<gene>
    <name evidence="1" type="ORF">CCAP1982_LOCUS2248</name>
</gene>